<comment type="caution">
    <text evidence="2">The sequence shown here is derived from an EMBL/GenBank/DDBJ whole genome shotgun (WGS) entry which is preliminary data.</text>
</comment>
<proteinExistence type="predicted"/>
<keyword evidence="3" id="KW-1185">Reference proteome</keyword>
<dbReference type="EMBL" id="CAJNOB010000067">
    <property type="protein sequence ID" value="CAF0704410.1"/>
    <property type="molecule type" value="Genomic_DNA"/>
</dbReference>
<organism evidence="2 3">
    <name type="scientific">Candidatus Methylacidithermus pantelleriae</name>
    <dbReference type="NCBI Taxonomy" id="2744239"/>
    <lineage>
        <taxon>Bacteria</taxon>
        <taxon>Pseudomonadati</taxon>
        <taxon>Verrucomicrobiota</taxon>
        <taxon>Methylacidiphilae</taxon>
        <taxon>Methylacidiphilales</taxon>
        <taxon>Methylacidiphilaceae</taxon>
        <taxon>Candidatus Methylacidithermus</taxon>
    </lineage>
</organism>
<sequence length="38" mass="4152">MRLRLGPAGDLFGARHKPKGDRANEERDTCPEAGRICG</sequence>
<dbReference type="AlphaFoldDB" id="A0A8J2BSI6"/>
<evidence type="ECO:0000313" key="3">
    <source>
        <dbReference type="Proteomes" id="UP000663859"/>
    </source>
</evidence>
<evidence type="ECO:0000256" key="1">
    <source>
        <dbReference type="SAM" id="MobiDB-lite"/>
    </source>
</evidence>
<name>A0A8J2BSI6_9BACT</name>
<feature type="region of interest" description="Disordered" evidence="1">
    <location>
        <begin position="1"/>
        <end position="38"/>
    </location>
</feature>
<dbReference type="Proteomes" id="UP000663859">
    <property type="component" value="Unassembled WGS sequence"/>
</dbReference>
<evidence type="ECO:0000313" key="2">
    <source>
        <dbReference type="EMBL" id="CAF0704410.1"/>
    </source>
</evidence>
<protein>
    <submittedName>
        <fullName evidence="2">Uncharacterized protein</fullName>
    </submittedName>
</protein>
<feature type="compositionally biased region" description="Basic and acidic residues" evidence="1">
    <location>
        <begin position="20"/>
        <end position="30"/>
    </location>
</feature>
<accession>A0A8J2BSI6</accession>
<reference evidence="2" key="1">
    <citation type="submission" date="2021-02" db="EMBL/GenBank/DDBJ databases">
        <authorList>
            <person name="Cremers G."/>
            <person name="Picone N."/>
        </authorList>
    </citation>
    <scope>NUCLEOTIDE SEQUENCE</scope>
    <source>
        <strain evidence="2">PQ17</strain>
    </source>
</reference>
<gene>
    <name evidence="2" type="ORF">MPNT_70002</name>
</gene>